<protein>
    <submittedName>
        <fullName evidence="1">Uncharacterized protein</fullName>
    </submittedName>
</protein>
<proteinExistence type="predicted"/>
<name>A0A383EG45_9ZZZZ</name>
<reference evidence="1" key="1">
    <citation type="submission" date="2018-05" db="EMBL/GenBank/DDBJ databases">
        <authorList>
            <person name="Lanie J.A."/>
            <person name="Ng W.-L."/>
            <person name="Kazmierczak K.M."/>
            <person name="Andrzejewski T.M."/>
            <person name="Davidsen T.M."/>
            <person name="Wayne K.J."/>
            <person name="Tettelin H."/>
            <person name="Glass J.I."/>
            <person name="Rusch D."/>
            <person name="Podicherti R."/>
            <person name="Tsui H.-C.T."/>
            <person name="Winkler M.E."/>
        </authorList>
    </citation>
    <scope>NUCLEOTIDE SEQUENCE</scope>
</reference>
<dbReference type="EMBL" id="UINC01225586">
    <property type="protein sequence ID" value="SVE55721.1"/>
    <property type="molecule type" value="Genomic_DNA"/>
</dbReference>
<gene>
    <name evidence="1" type="ORF">METZ01_LOCUS508575</name>
</gene>
<feature type="non-terminal residue" evidence="1">
    <location>
        <position position="41"/>
    </location>
</feature>
<evidence type="ECO:0000313" key="1">
    <source>
        <dbReference type="EMBL" id="SVE55721.1"/>
    </source>
</evidence>
<accession>A0A383EG45</accession>
<organism evidence="1">
    <name type="scientific">marine metagenome</name>
    <dbReference type="NCBI Taxonomy" id="408172"/>
    <lineage>
        <taxon>unclassified sequences</taxon>
        <taxon>metagenomes</taxon>
        <taxon>ecological metagenomes</taxon>
    </lineage>
</organism>
<dbReference type="AlphaFoldDB" id="A0A383EG45"/>
<sequence length="41" mass="4760">MQNLYTFRNGVFVGVYSNFWVAGRRVGRIEADEGAWVYFPS</sequence>